<accession>A0AAN6UHC3</accession>
<dbReference type="EMBL" id="MU853416">
    <property type="protein sequence ID" value="KAK4132656.1"/>
    <property type="molecule type" value="Genomic_DNA"/>
</dbReference>
<feature type="transmembrane region" description="Helical" evidence="3">
    <location>
        <begin position="170"/>
        <end position="192"/>
    </location>
</feature>
<dbReference type="Proteomes" id="UP001304895">
    <property type="component" value="Unassembled WGS sequence"/>
</dbReference>
<dbReference type="SUPFAM" id="SSF51905">
    <property type="entry name" value="FAD/NAD(P)-binding domain"/>
    <property type="match status" value="1"/>
</dbReference>
<feature type="domain" description="FAD-dependent oxidoreductase 2 FAD-binding" evidence="4">
    <location>
        <begin position="7"/>
        <end position="35"/>
    </location>
</feature>
<comment type="subcellular location">
    <subcellularLocation>
        <location evidence="3">Endoplasmic reticulum membrane</location>
        <topology evidence="3">Multi-pass membrane protein</topology>
    </subcellularLocation>
</comment>
<keyword evidence="3" id="KW-0256">Endoplasmic reticulum</keyword>
<comment type="catalytic activity">
    <reaction evidence="3">
        <text>squalene + reduced [NADPH--hemoprotein reductase] + O2 = (S)-2,3-epoxysqualene + oxidized [NADPH--hemoprotein reductase] + H2O + H(+)</text>
        <dbReference type="Rhea" id="RHEA:25282"/>
        <dbReference type="Rhea" id="RHEA-COMP:11964"/>
        <dbReference type="Rhea" id="RHEA-COMP:11965"/>
        <dbReference type="ChEBI" id="CHEBI:15377"/>
        <dbReference type="ChEBI" id="CHEBI:15378"/>
        <dbReference type="ChEBI" id="CHEBI:15379"/>
        <dbReference type="ChEBI" id="CHEBI:15440"/>
        <dbReference type="ChEBI" id="CHEBI:15441"/>
        <dbReference type="ChEBI" id="CHEBI:57618"/>
        <dbReference type="ChEBI" id="CHEBI:58210"/>
        <dbReference type="EC" id="1.14.14.17"/>
    </reaction>
</comment>
<dbReference type="GO" id="GO:0050660">
    <property type="term" value="F:flavin adenine dinucleotide binding"/>
    <property type="evidence" value="ECO:0007669"/>
    <property type="project" value="UniProtKB-UniRule"/>
</dbReference>
<dbReference type="GO" id="GO:0006696">
    <property type="term" value="P:ergosterol biosynthetic process"/>
    <property type="evidence" value="ECO:0007669"/>
    <property type="project" value="TreeGrafter"/>
</dbReference>
<keyword evidence="3" id="KW-0812">Transmembrane</keyword>
<comment type="cofactor">
    <cofactor evidence="3">
        <name>FAD</name>
        <dbReference type="ChEBI" id="CHEBI:57692"/>
    </cofactor>
</comment>
<keyword evidence="3" id="KW-0472">Membrane</keyword>
<dbReference type="GO" id="GO:0005789">
    <property type="term" value="C:endoplasmic reticulum membrane"/>
    <property type="evidence" value="ECO:0007669"/>
    <property type="project" value="UniProtKB-SubCell"/>
</dbReference>
<keyword evidence="6" id="KW-1185">Reference proteome</keyword>
<keyword evidence="3" id="KW-0274">FAD</keyword>
<dbReference type="Pfam" id="PF00890">
    <property type="entry name" value="FAD_binding_2"/>
    <property type="match status" value="1"/>
</dbReference>
<dbReference type="EC" id="1.14.14.17" evidence="3"/>
<evidence type="ECO:0000256" key="2">
    <source>
        <dbReference type="ARBA" id="ARBA00023002"/>
    </source>
</evidence>
<dbReference type="InterPro" id="IPR003953">
    <property type="entry name" value="FAD-dep_OxRdtase_2_FAD-bd"/>
</dbReference>
<keyword evidence="2 3" id="KW-0560">Oxidoreductase</keyword>
<dbReference type="PANTHER" id="PTHR10835:SF0">
    <property type="entry name" value="SQUALENE MONOOXYGENASE"/>
    <property type="match status" value="1"/>
</dbReference>
<organism evidence="5 6">
    <name type="scientific">Trichocladium antarcticum</name>
    <dbReference type="NCBI Taxonomy" id="1450529"/>
    <lineage>
        <taxon>Eukaryota</taxon>
        <taxon>Fungi</taxon>
        <taxon>Dikarya</taxon>
        <taxon>Ascomycota</taxon>
        <taxon>Pezizomycotina</taxon>
        <taxon>Sordariomycetes</taxon>
        <taxon>Sordariomycetidae</taxon>
        <taxon>Sordariales</taxon>
        <taxon>Chaetomiaceae</taxon>
        <taxon>Trichocladium</taxon>
    </lineage>
</organism>
<comment type="similarity">
    <text evidence="3">Belongs to the squalene monooxygenase family.</text>
</comment>
<name>A0AAN6UHC3_9PEZI</name>
<keyword evidence="1 3" id="KW-0285">Flavoprotein</keyword>
<comment type="caution">
    <text evidence="5">The sequence shown here is derived from an EMBL/GenBank/DDBJ whole genome shotgun (WGS) entry which is preliminary data.</text>
</comment>
<evidence type="ECO:0000313" key="5">
    <source>
        <dbReference type="EMBL" id="KAK4132656.1"/>
    </source>
</evidence>
<evidence type="ECO:0000313" key="6">
    <source>
        <dbReference type="Proteomes" id="UP001304895"/>
    </source>
</evidence>
<feature type="transmembrane region" description="Helical" evidence="3">
    <location>
        <begin position="204"/>
        <end position="232"/>
    </location>
</feature>
<sequence>MVPNSEVLVIGAGVAGYAIAAAFARQGRRVLVLERALGELDRIVGELLQPGGVAALSKLVTVCSRNGGSREKASLSSSSTIFSKVALYSMELHIRHTTWLDMPTALCQSLVVCISALCLIWRPIIDELLFSSVCGPSGITTYRPEMTGIGLFPCEDAAGRPTWLPWLSGGLVPVLSTCPWFDFSFSMLWIWVRGAQKKTWARRWVFRLVVGSAYVLYILARLVVLVEIFAAFRAMRKDVYFDM</sequence>
<dbReference type="Gene3D" id="3.50.50.60">
    <property type="entry name" value="FAD/NAD(P)-binding domain"/>
    <property type="match status" value="1"/>
</dbReference>
<protein>
    <recommendedName>
        <fullName evidence="3">Squalene monooxygenase</fullName>
        <ecNumber evidence="3">1.14.14.17</ecNumber>
    </recommendedName>
</protein>
<dbReference type="InterPro" id="IPR036188">
    <property type="entry name" value="FAD/NAD-bd_sf"/>
</dbReference>
<gene>
    <name evidence="5" type="ORF">BT67DRAFT_75092</name>
</gene>
<dbReference type="GO" id="GO:0004506">
    <property type="term" value="F:squalene monooxygenase activity"/>
    <property type="evidence" value="ECO:0007669"/>
    <property type="project" value="UniProtKB-UniRule"/>
</dbReference>
<reference evidence="5" key="2">
    <citation type="submission" date="2023-05" db="EMBL/GenBank/DDBJ databases">
        <authorList>
            <consortium name="Lawrence Berkeley National Laboratory"/>
            <person name="Steindorff A."/>
            <person name="Hensen N."/>
            <person name="Bonometti L."/>
            <person name="Westerberg I."/>
            <person name="Brannstrom I.O."/>
            <person name="Guillou S."/>
            <person name="Cros-Aarteil S."/>
            <person name="Calhoun S."/>
            <person name="Haridas S."/>
            <person name="Kuo A."/>
            <person name="Mondo S."/>
            <person name="Pangilinan J."/>
            <person name="Riley R."/>
            <person name="Labutti K."/>
            <person name="Andreopoulos B."/>
            <person name="Lipzen A."/>
            <person name="Chen C."/>
            <person name="Yanf M."/>
            <person name="Daum C."/>
            <person name="Ng V."/>
            <person name="Clum A."/>
            <person name="Ohm R."/>
            <person name="Martin F."/>
            <person name="Silar P."/>
            <person name="Natvig D."/>
            <person name="Lalanne C."/>
            <person name="Gautier V."/>
            <person name="Ament-Velasquez S.L."/>
            <person name="Kruys A."/>
            <person name="Hutchinson M.I."/>
            <person name="Powell A.J."/>
            <person name="Barry K."/>
            <person name="Miller A.N."/>
            <person name="Grigoriev I.V."/>
            <person name="Debuchy R."/>
            <person name="Gladieux P."/>
            <person name="Thoren M.H."/>
            <person name="Johannesson H."/>
        </authorList>
    </citation>
    <scope>NUCLEOTIDE SEQUENCE</scope>
    <source>
        <strain evidence="5">CBS 123565</strain>
    </source>
</reference>
<comment type="function">
    <text evidence="3">Catalyzes the stereospecific oxidation of squalene to (S)-2,3-epoxysqualene, and is considered to be a rate-limiting enzyme in steroid biosynthesis.</text>
</comment>
<evidence type="ECO:0000256" key="3">
    <source>
        <dbReference type="RuleBase" id="RU367121"/>
    </source>
</evidence>
<dbReference type="AlphaFoldDB" id="A0AAN6UHC3"/>
<proteinExistence type="inferred from homology"/>
<reference evidence="5" key="1">
    <citation type="journal article" date="2023" name="Mol. Phylogenet. Evol.">
        <title>Genome-scale phylogeny and comparative genomics of the fungal order Sordariales.</title>
        <authorList>
            <person name="Hensen N."/>
            <person name="Bonometti L."/>
            <person name="Westerberg I."/>
            <person name="Brannstrom I.O."/>
            <person name="Guillou S."/>
            <person name="Cros-Aarteil S."/>
            <person name="Calhoun S."/>
            <person name="Haridas S."/>
            <person name="Kuo A."/>
            <person name="Mondo S."/>
            <person name="Pangilinan J."/>
            <person name="Riley R."/>
            <person name="LaButti K."/>
            <person name="Andreopoulos B."/>
            <person name="Lipzen A."/>
            <person name="Chen C."/>
            <person name="Yan M."/>
            <person name="Daum C."/>
            <person name="Ng V."/>
            <person name="Clum A."/>
            <person name="Steindorff A."/>
            <person name="Ohm R.A."/>
            <person name="Martin F."/>
            <person name="Silar P."/>
            <person name="Natvig D.O."/>
            <person name="Lalanne C."/>
            <person name="Gautier V."/>
            <person name="Ament-Velasquez S.L."/>
            <person name="Kruys A."/>
            <person name="Hutchinson M.I."/>
            <person name="Powell A.J."/>
            <person name="Barry K."/>
            <person name="Miller A.N."/>
            <person name="Grigoriev I.V."/>
            <person name="Debuchy R."/>
            <person name="Gladieux P."/>
            <person name="Hiltunen Thoren M."/>
            <person name="Johannesson H."/>
        </authorList>
    </citation>
    <scope>NUCLEOTIDE SEQUENCE</scope>
    <source>
        <strain evidence="5">CBS 123565</strain>
    </source>
</reference>
<feature type="transmembrane region" description="Helical" evidence="3">
    <location>
        <begin position="6"/>
        <end position="24"/>
    </location>
</feature>
<keyword evidence="3" id="KW-1133">Transmembrane helix</keyword>
<dbReference type="PANTHER" id="PTHR10835">
    <property type="entry name" value="SQUALENE MONOOXYGENASE"/>
    <property type="match status" value="1"/>
</dbReference>
<dbReference type="InterPro" id="IPR040125">
    <property type="entry name" value="Squalene_monox"/>
</dbReference>
<evidence type="ECO:0000256" key="1">
    <source>
        <dbReference type="ARBA" id="ARBA00022630"/>
    </source>
</evidence>
<evidence type="ECO:0000259" key="4">
    <source>
        <dbReference type="Pfam" id="PF00890"/>
    </source>
</evidence>